<protein>
    <recommendedName>
        <fullName evidence="5">Tetratricopeptide repeat protein</fullName>
    </recommendedName>
</protein>
<reference evidence="3 4" key="1">
    <citation type="submission" date="2020-10" db="EMBL/GenBank/DDBJ databases">
        <title>Campylobacter and Helicobacter PacBio genomes.</title>
        <authorList>
            <person name="Lane C."/>
        </authorList>
    </citation>
    <scope>NUCLEOTIDE SEQUENCE [LARGE SCALE GENOMIC DNA]</scope>
    <source>
        <strain evidence="3 4">2016D-0074</strain>
    </source>
</reference>
<dbReference type="Proteomes" id="UP000595070">
    <property type="component" value="Chromosome"/>
</dbReference>
<dbReference type="PROSITE" id="PS50005">
    <property type="entry name" value="TPR"/>
    <property type="match status" value="1"/>
</dbReference>
<feature type="coiled-coil region" evidence="2">
    <location>
        <begin position="158"/>
        <end position="185"/>
    </location>
</feature>
<dbReference type="InterPro" id="IPR019734">
    <property type="entry name" value="TPR_rpt"/>
</dbReference>
<evidence type="ECO:0008006" key="5">
    <source>
        <dbReference type="Google" id="ProtNLM"/>
    </source>
</evidence>
<dbReference type="Gene3D" id="1.25.40.10">
    <property type="entry name" value="Tetratricopeptide repeat domain"/>
    <property type="match status" value="2"/>
</dbReference>
<dbReference type="EMBL" id="CP063079">
    <property type="protein sequence ID" value="QOQ89275.1"/>
    <property type="molecule type" value="Genomic_DNA"/>
</dbReference>
<dbReference type="SUPFAM" id="SSF53756">
    <property type="entry name" value="UDP-Glycosyltransferase/glycogen phosphorylase"/>
    <property type="match status" value="1"/>
</dbReference>
<feature type="repeat" description="TPR" evidence="1">
    <location>
        <begin position="241"/>
        <end position="274"/>
    </location>
</feature>
<evidence type="ECO:0000313" key="4">
    <source>
        <dbReference type="Proteomes" id="UP000595070"/>
    </source>
</evidence>
<organism evidence="3 4">
    <name type="scientific">Campylobacter peloridis</name>
    <dbReference type="NCBI Taxonomy" id="488546"/>
    <lineage>
        <taxon>Bacteria</taxon>
        <taxon>Pseudomonadati</taxon>
        <taxon>Campylobacterota</taxon>
        <taxon>Epsilonproteobacteria</taxon>
        <taxon>Campylobacterales</taxon>
        <taxon>Campylobacteraceae</taxon>
        <taxon>Campylobacter</taxon>
    </lineage>
</organism>
<evidence type="ECO:0000256" key="1">
    <source>
        <dbReference type="PROSITE-ProRule" id="PRU00339"/>
    </source>
</evidence>
<gene>
    <name evidence="3" type="ORF">IMC75_02040</name>
</gene>
<dbReference type="Gene3D" id="3.40.50.2000">
    <property type="entry name" value="Glycogen Phosphorylase B"/>
    <property type="match status" value="1"/>
</dbReference>
<evidence type="ECO:0000313" key="3">
    <source>
        <dbReference type="EMBL" id="QOQ89275.1"/>
    </source>
</evidence>
<keyword evidence="2" id="KW-0175">Coiled coil</keyword>
<dbReference type="InterPro" id="IPR011990">
    <property type="entry name" value="TPR-like_helical_dom_sf"/>
</dbReference>
<evidence type="ECO:0000256" key="2">
    <source>
        <dbReference type="SAM" id="Coils"/>
    </source>
</evidence>
<proteinExistence type="predicted"/>
<sequence length="580" mass="67891">MLDQILYAYVNEDYEKCLAYSQAYLQDDPKSALEYASLASFKMQDYDKTIFYTEQIFKQSPTTFFGLILAKSYLAKSRFDEALKLLNILLERKDLLNNEIMFELAFVYKSLGDFYKAEEMFLALLKEQEYNLNLWKHYAELYFKSDYAKSLKLHDQIYTIAQEMIAKLQNQKNSNNNQNSSLNLEDRLYAKTKENADIEKIKNFIYKQILPQKAYLLFKLYDLENSLKLYDFLQEYNQDNAAFWQNYAKALEFSTNYQEAYEAYSKALKLHSHATYAFDLAYLLMRVGNFEEGVRMYESRLFYANSQTFSAHHYNQSLQAFNKLGIKAFEDKNILVFCEQGFGDTIMYSRCLQKLSQIAKKVLFAPQSAMYRLFKNSLKDTQILQNFKNMKVLKDFPAEFDFAIPICSLPLFCSISMDELSTLKTPIKALEKINNKKKKIGIFWFTPSAYDSDIARNLDLDFLLNSLKDLPFELVSFQIQGDFNLPKNIENRAKLIKDWEDTFNHLADIDCVISIDSAIAHLSLALKIPTIVLLAPRFDWRWGKFESPKSAFWPDANLLVFGAYEQTKKQLQELVKNILK</sequence>
<accession>A0ABX6TTC4</accession>
<dbReference type="SUPFAM" id="SSF48452">
    <property type="entry name" value="TPR-like"/>
    <property type="match status" value="2"/>
</dbReference>
<name>A0ABX6TTC4_9BACT</name>
<dbReference type="RefSeq" id="WP_044599263.1">
    <property type="nucleotide sequence ID" value="NZ_CP063079.1"/>
</dbReference>
<dbReference type="SMART" id="SM00028">
    <property type="entry name" value="TPR"/>
    <property type="match status" value="2"/>
</dbReference>
<keyword evidence="4" id="KW-1185">Reference proteome</keyword>
<keyword evidence="1" id="KW-0802">TPR repeat</keyword>